<name>A0A2K1IJH4_PHYPA</name>
<dbReference type="Proteomes" id="UP000006727">
    <property type="component" value="Chromosome 23"/>
</dbReference>
<dbReference type="EnsemblPlants" id="Pp3c23_15380V3.2">
    <property type="protein sequence ID" value="PAC:32948688.CDS.1"/>
    <property type="gene ID" value="Pp3c23_15380"/>
</dbReference>
<dbReference type="Gramene" id="Pp3c23_15380V3.2">
    <property type="protein sequence ID" value="PAC:32948688.CDS.1"/>
    <property type="gene ID" value="Pp3c23_15380"/>
</dbReference>
<sequence>MEVSCEKKKKKKKNTRTSVFRRHHHDATEFSRKQDDKYTGMKTMVDLQRRQAAPPRKHQREEKIERNFVDHYQWSAAQQ</sequence>
<dbReference type="EnsemblPlants" id="Pp3c23_15380V3.1">
    <property type="protein sequence ID" value="PAC:32948687.CDS.1"/>
    <property type="gene ID" value="Pp3c23_15380"/>
</dbReference>
<feature type="compositionally biased region" description="Basic residues" evidence="1">
    <location>
        <begin position="7"/>
        <end position="25"/>
    </location>
</feature>
<evidence type="ECO:0000313" key="2">
    <source>
        <dbReference type="EMBL" id="PNR29426.1"/>
    </source>
</evidence>
<reference evidence="2 4" key="1">
    <citation type="journal article" date="2008" name="Science">
        <title>The Physcomitrella genome reveals evolutionary insights into the conquest of land by plants.</title>
        <authorList>
            <person name="Rensing S."/>
            <person name="Lang D."/>
            <person name="Zimmer A."/>
            <person name="Terry A."/>
            <person name="Salamov A."/>
            <person name="Shapiro H."/>
            <person name="Nishiyama T."/>
            <person name="Perroud P.-F."/>
            <person name="Lindquist E."/>
            <person name="Kamisugi Y."/>
            <person name="Tanahashi T."/>
            <person name="Sakakibara K."/>
            <person name="Fujita T."/>
            <person name="Oishi K."/>
            <person name="Shin-I T."/>
            <person name="Kuroki Y."/>
            <person name="Toyoda A."/>
            <person name="Suzuki Y."/>
            <person name="Hashimoto A."/>
            <person name="Yamaguchi K."/>
            <person name="Sugano A."/>
            <person name="Kohara Y."/>
            <person name="Fujiyama A."/>
            <person name="Anterola A."/>
            <person name="Aoki S."/>
            <person name="Ashton N."/>
            <person name="Barbazuk W.B."/>
            <person name="Barker E."/>
            <person name="Bennetzen J."/>
            <person name="Bezanilla M."/>
            <person name="Blankenship R."/>
            <person name="Cho S.H."/>
            <person name="Dutcher S."/>
            <person name="Estelle M."/>
            <person name="Fawcett J.A."/>
            <person name="Gundlach H."/>
            <person name="Hanada K."/>
            <person name="Heyl A."/>
            <person name="Hicks K.A."/>
            <person name="Hugh J."/>
            <person name="Lohr M."/>
            <person name="Mayer K."/>
            <person name="Melkozernov A."/>
            <person name="Murata T."/>
            <person name="Nelson D."/>
            <person name="Pils B."/>
            <person name="Prigge M."/>
            <person name="Reiss B."/>
            <person name="Renner T."/>
            <person name="Rombauts S."/>
            <person name="Rushton P."/>
            <person name="Sanderfoot A."/>
            <person name="Schween G."/>
            <person name="Shiu S.-H."/>
            <person name="Stueber K."/>
            <person name="Theodoulou F.L."/>
            <person name="Tu H."/>
            <person name="Van de Peer Y."/>
            <person name="Verrier P.J."/>
            <person name="Waters E."/>
            <person name="Wood A."/>
            <person name="Yang L."/>
            <person name="Cove D."/>
            <person name="Cuming A."/>
            <person name="Hasebe M."/>
            <person name="Lucas S."/>
            <person name="Mishler D.B."/>
            <person name="Reski R."/>
            <person name="Grigoriev I."/>
            <person name="Quatrano R.S."/>
            <person name="Boore J.L."/>
        </authorList>
    </citation>
    <scope>NUCLEOTIDE SEQUENCE [LARGE SCALE GENOMIC DNA]</scope>
    <source>
        <strain evidence="3 4">cv. Gransden 2004</strain>
    </source>
</reference>
<feature type="compositionally biased region" description="Basic and acidic residues" evidence="1">
    <location>
        <begin position="59"/>
        <end position="69"/>
    </location>
</feature>
<reference evidence="2 4" key="2">
    <citation type="journal article" date="2018" name="Plant J.">
        <title>The Physcomitrella patens chromosome-scale assembly reveals moss genome structure and evolution.</title>
        <authorList>
            <person name="Lang D."/>
            <person name="Ullrich K.K."/>
            <person name="Murat F."/>
            <person name="Fuchs J."/>
            <person name="Jenkins J."/>
            <person name="Haas F.B."/>
            <person name="Piednoel M."/>
            <person name="Gundlach H."/>
            <person name="Van Bel M."/>
            <person name="Meyberg R."/>
            <person name="Vives C."/>
            <person name="Morata J."/>
            <person name="Symeonidi A."/>
            <person name="Hiss M."/>
            <person name="Muchero W."/>
            <person name="Kamisugi Y."/>
            <person name="Saleh O."/>
            <person name="Blanc G."/>
            <person name="Decker E.L."/>
            <person name="van Gessel N."/>
            <person name="Grimwood J."/>
            <person name="Hayes R.D."/>
            <person name="Graham S.W."/>
            <person name="Gunter L.E."/>
            <person name="McDaniel S.F."/>
            <person name="Hoernstein S.N.W."/>
            <person name="Larsson A."/>
            <person name="Li F.W."/>
            <person name="Perroud P.F."/>
            <person name="Phillips J."/>
            <person name="Ranjan P."/>
            <person name="Rokshar D.S."/>
            <person name="Rothfels C.J."/>
            <person name="Schneider L."/>
            <person name="Shu S."/>
            <person name="Stevenson D.W."/>
            <person name="Thummler F."/>
            <person name="Tillich M."/>
            <person name="Villarreal Aguilar J.C."/>
            <person name="Widiez T."/>
            <person name="Wong G.K."/>
            <person name="Wymore A."/>
            <person name="Zhang Y."/>
            <person name="Zimmer A.D."/>
            <person name="Quatrano R.S."/>
            <person name="Mayer K.F.X."/>
            <person name="Goodstein D."/>
            <person name="Casacuberta J.M."/>
            <person name="Vandepoele K."/>
            <person name="Reski R."/>
            <person name="Cuming A.C."/>
            <person name="Tuskan G.A."/>
            <person name="Maumus F."/>
            <person name="Salse J."/>
            <person name="Schmutz J."/>
            <person name="Rensing S.A."/>
        </authorList>
    </citation>
    <scope>NUCLEOTIDE SEQUENCE [LARGE SCALE GENOMIC DNA]</scope>
    <source>
        <strain evidence="3 4">cv. Gransden 2004</strain>
    </source>
</reference>
<accession>A0A2K1IJH4</accession>
<evidence type="ECO:0000313" key="3">
    <source>
        <dbReference type="EnsemblPlants" id="PAC:32948687.CDS.1"/>
    </source>
</evidence>
<gene>
    <name evidence="2" type="ORF">PHYPA_028119</name>
</gene>
<dbReference type="Gramene" id="Pp3c23_15380V3.1">
    <property type="protein sequence ID" value="PAC:32948687.CDS.1"/>
    <property type="gene ID" value="Pp3c23_15380"/>
</dbReference>
<dbReference type="AlphaFoldDB" id="A0A2K1IJH4"/>
<feature type="compositionally biased region" description="Basic and acidic residues" evidence="1">
    <location>
        <begin position="26"/>
        <end position="39"/>
    </location>
</feature>
<dbReference type="InParanoid" id="A0A2K1IJH4"/>
<reference evidence="3" key="3">
    <citation type="submission" date="2020-12" db="UniProtKB">
        <authorList>
            <consortium name="EnsemblPlants"/>
        </authorList>
    </citation>
    <scope>IDENTIFICATION</scope>
</reference>
<evidence type="ECO:0000256" key="1">
    <source>
        <dbReference type="SAM" id="MobiDB-lite"/>
    </source>
</evidence>
<keyword evidence="4" id="KW-1185">Reference proteome</keyword>
<organism evidence="2">
    <name type="scientific">Physcomitrium patens</name>
    <name type="common">Spreading-leaved earth moss</name>
    <name type="synonym">Physcomitrella patens</name>
    <dbReference type="NCBI Taxonomy" id="3218"/>
    <lineage>
        <taxon>Eukaryota</taxon>
        <taxon>Viridiplantae</taxon>
        <taxon>Streptophyta</taxon>
        <taxon>Embryophyta</taxon>
        <taxon>Bryophyta</taxon>
        <taxon>Bryophytina</taxon>
        <taxon>Bryopsida</taxon>
        <taxon>Funariidae</taxon>
        <taxon>Funariales</taxon>
        <taxon>Funariaceae</taxon>
        <taxon>Physcomitrium</taxon>
    </lineage>
</organism>
<dbReference type="EMBL" id="ABEU02000023">
    <property type="protein sequence ID" value="PNR29426.1"/>
    <property type="molecule type" value="Genomic_DNA"/>
</dbReference>
<feature type="region of interest" description="Disordered" evidence="1">
    <location>
        <begin position="1"/>
        <end position="70"/>
    </location>
</feature>
<evidence type="ECO:0000313" key="4">
    <source>
        <dbReference type="Proteomes" id="UP000006727"/>
    </source>
</evidence>
<proteinExistence type="predicted"/>
<protein>
    <submittedName>
        <fullName evidence="2 3">Uncharacterized protein</fullName>
    </submittedName>
</protein>